<reference evidence="2 3" key="2">
    <citation type="journal article" date="2016" name="Science">
        <title>A bacterium that degrades and assimilates poly(ethylene terephthalate).</title>
        <authorList>
            <person name="Yoshida S."/>
            <person name="Hiraga K."/>
            <person name="Takehana T."/>
            <person name="Taniguchi I."/>
            <person name="Yamaji H."/>
            <person name="Maeda Y."/>
            <person name="Toyohara K."/>
            <person name="Miyamoto K."/>
            <person name="Kimura Y."/>
            <person name="Oda K."/>
        </authorList>
    </citation>
    <scope>NUCLEOTIDE SEQUENCE [LARGE SCALE GENOMIC DNA]</scope>
    <source>
        <strain evidence="3">NBRC 110686 / TISTR 2288 / 201-F6</strain>
    </source>
</reference>
<dbReference type="RefSeq" id="WP_157548875.1">
    <property type="nucleotide sequence ID" value="NZ_BBYR01000032.1"/>
</dbReference>
<dbReference type="SUPFAM" id="SSF46894">
    <property type="entry name" value="C-terminal effector domain of the bipartite response regulators"/>
    <property type="match status" value="1"/>
</dbReference>
<dbReference type="InterPro" id="IPR011990">
    <property type="entry name" value="TPR-like_helical_dom_sf"/>
</dbReference>
<keyword evidence="3" id="KW-1185">Reference proteome</keyword>
<dbReference type="Pfam" id="PF13401">
    <property type="entry name" value="AAA_22"/>
    <property type="match status" value="1"/>
</dbReference>
<dbReference type="Gene3D" id="1.10.10.10">
    <property type="entry name" value="Winged helix-like DNA-binding domain superfamily/Winged helix DNA-binding domain"/>
    <property type="match status" value="1"/>
</dbReference>
<dbReference type="InterPro" id="IPR027417">
    <property type="entry name" value="P-loop_NTPase"/>
</dbReference>
<gene>
    <name evidence="2" type="ORF">ISF6_2069</name>
</gene>
<name>A0A0K8P118_PISS1</name>
<comment type="caution">
    <text evidence="2">The sequence shown here is derived from an EMBL/GenBank/DDBJ whole genome shotgun (WGS) entry which is preliminary data.</text>
</comment>
<evidence type="ECO:0000313" key="3">
    <source>
        <dbReference type="Proteomes" id="UP000037660"/>
    </source>
</evidence>
<dbReference type="InterPro" id="IPR036388">
    <property type="entry name" value="WH-like_DNA-bd_sf"/>
</dbReference>
<accession>A0A0K8P118</accession>
<dbReference type="OrthoDB" id="9811542at2"/>
<dbReference type="PANTHER" id="PTHR47691">
    <property type="entry name" value="REGULATOR-RELATED"/>
    <property type="match status" value="1"/>
</dbReference>
<protein>
    <recommendedName>
        <fullName evidence="1">ORC1/DEAH AAA+ ATPase domain-containing protein</fullName>
    </recommendedName>
</protein>
<evidence type="ECO:0000259" key="1">
    <source>
        <dbReference type="Pfam" id="PF13401"/>
    </source>
</evidence>
<dbReference type="PRINTS" id="PR00364">
    <property type="entry name" value="DISEASERSIST"/>
</dbReference>
<proteinExistence type="predicted"/>
<reference evidence="3" key="1">
    <citation type="submission" date="2015-07" db="EMBL/GenBank/DDBJ databases">
        <title>Discovery of a poly(ethylene terephthalate assimilation.</title>
        <authorList>
            <person name="Yoshida S."/>
            <person name="Hiraga K."/>
            <person name="Takehana T."/>
            <person name="Taniguchi I."/>
            <person name="Yamaji H."/>
            <person name="Maeda Y."/>
            <person name="Toyohara K."/>
            <person name="Miyamoto K."/>
            <person name="Kimura Y."/>
            <person name="Oda K."/>
        </authorList>
    </citation>
    <scope>NUCLEOTIDE SEQUENCE [LARGE SCALE GENOMIC DNA]</scope>
    <source>
        <strain evidence="3">NBRC 110686 / TISTR 2288 / 201-F6</strain>
    </source>
</reference>
<dbReference type="EMBL" id="BBYR01000032">
    <property type="protein sequence ID" value="GAP36229.1"/>
    <property type="molecule type" value="Genomic_DNA"/>
</dbReference>
<dbReference type="Gene3D" id="1.25.40.10">
    <property type="entry name" value="Tetratricopeptide repeat domain"/>
    <property type="match status" value="1"/>
</dbReference>
<dbReference type="InterPro" id="IPR049945">
    <property type="entry name" value="AAA_22"/>
</dbReference>
<dbReference type="SUPFAM" id="SSF52540">
    <property type="entry name" value="P-loop containing nucleoside triphosphate hydrolases"/>
    <property type="match status" value="1"/>
</dbReference>
<dbReference type="GO" id="GO:0016887">
    <property type="term" value="F:ATP hydrolysis activity"/>
    <property type="evidence" value="ECO:0007669"/>
    <property type="project" value="InterPro"/>
</dbReference>
<dbReference type="Proteomes" id="UP000037660">
    <property type="component" value="Unassembled WGS sequence"/>
</dbReference>
<feature type="domain" description="ORC1/DEAH AAA+ ATPase" evidence="1">
    <location>
        <begin position="188"/>
        <end position="295"/>
    </location>
</feature>
<dbReference type="SUPFAM" id="SSF48452">
    <property type="entry name" value="TPR-like"/>
    <property type="match status" value="1"/>
</dbReference>
<evidence type="ECO:0000313" key="2">
    <source>
        <dbReference type="EMBL" id="GAP36229.1"/>
    </source>
</evidence>
<dbReference type="GO" id="GO:0003677">
    <property type="term" value="F:DNA binding"/>
    <property type="evidence" value="ECO:0007669"/>
    <property type="project" value="InterPro"/>
</dbReference>
<dbReference type="InterPro" id="IPR016032">
    <property type="entry name" value="Sig_transdc_resp-reg_C-effctor"/>
</dbReference>
<dbReference type="Gene3D" id="3.40.50.300">
    <property type="entry name" value="P-loop containing nucleotide triphosphate hydrolases"/>
    <property type="match status" value="1"/>
</dbReference>
<dbReference type="AlphaFoldDB" id="A0A0K8P118"/>
<dbReference type="STRING" id="1547922.ISF6_2069"/>
<dbReference type="GO" id="GO:0006355">
    <property type="term" value="P:regulation of DNA-templated transcription"/>
    <property type="evidence" value="ECO:0007669"/>
    <property type="project" value="InterPro"/>
</dbReference>
<dbReference type="PANTHER" id="PTHR47691:SF3">
    <property type="entry name" value="HTH-TYPE TRANSCRIPTIONAL REGULATOR RV0890C-RELATED"/>
    <property type="match status" value="1"/>
</dbReference>
<organism evidence="2 3">
    <name type="scientific">Piscinibacter sakaiensis</name>
    <name type="common">Ideonella sakaiensis</name>
    <dbReference type="NCBI Taxonomy" id="1547922"/>
    <lineage>
        <taxon>Bacteria</taxon>
        <taxon>Pseudomonadati</taxon>
        <taxon>Pseudomonadota</taxon>
        <taxon>Betaproteobacteria</taxon>
        <taxon>Burkholderiales</taxon>
        <taxon>Sphaerotilaceae</taxon>
        <taxon>Piscinibacter</taxon>
    </lineage>
</organism>
<sequence length="907" mass="98422">MVALLARLALWPRRDHAREELAELLWPNVDVGTGRRRLRQALSMLRVILEPPGKDPWPVVQADRLCVRLIPGAVACDVHHFETHARAGRREAALATYRGELMPGFFDEWIHDERMRLAALHDRLVGTADIPIGTVPSAAPTGPPAQSVPPPGAAVSAHWPPLAAPAYATSYFPERAQVERLRRAVLSHRLVTLLGPGGSGKTRLAVHLAHQLQASTATHPFATATASPAGWQGPVVFVPLAGAQSEEQFLAAVQAALHIQATPASMENLLTRLEGQRALLVLDNVEQLCGGAASLVDTLATRLPLLHLVSTSRLRLGLDGEREFLIQPLPVPPARGALKDAADSPAVALFVDRACAVRGDFHLSERNHQAVIELVRELEGMPLAIELAASRIRAFSLAHMLNTLRSGASAPGRTPGLDLLSRPQQRPALQSRHASMQRTIAWSWQQLTAQQQQLVGAMTAFPGGCDASMLGAVRGADDVGAGLEQLHAHSLIREQATEAAASTLDEAAGAEEPLRFQLYVPIREFAAAQFDPQSHARWRRRQREWAIGWLSAMPATPPLAWVRSELTNLGAAFASAADDGAGDDAARLVWRLQALHEGVTLPASTLAHASAALHHCADPSLRSRGCSALSPWLLTAGDTPHARRLAEAAIDCAPPDGAVRAWALCALAHVHWRGALSAASAVQPWTQEALRIAEAEDDPDLLGSVLTIVSLVRWGLDGDAEAARASSARARAVWEASGNRLGVNLARHNVAVFDFRSGRRTQALDSWDEIAAEAEVLQDTRRLAITNSARATALSEMRRWPEARQALRSSLRQSWQAMRLYDVAYDLWNLPRVLAHLREPEDAQCLMTFAAQLWQQRFGTLDRGDWRHVAKVERMAALHADKRTLAAAAARGRQMPLAEAVALALRE</sequence>